<dbReference type="InterPro" id="IPR050078">
    <property type="entry name" value="Ribosomal_L11_MeTrfase_PrmA"/>
</dbReference>
<organism evidence="3 4">
    <name type="scientific">Tepidamorphus gemmatus</name>
    <dbReference type="NCBI Taxonomy" id="747076"/>
    <lineage>
        <taxon>Bacteria</taxon>
        <taxon>Pseudomonadati</taxon>
        <taxon>Pseudomonadota</taxon>
        <taxon>Alphaproteobacteria</taxon>
        <taxon>Hyphomicrobiales</taxon>
        <taxon>Tepidamorphaceae</taxon>
        <taxon>Tepidamorphus</taxon>
    </lineage>
</organism>
<proteinExistence type="predicted"/>
<dbReference type="GO" id="GO:0008276">
    <property type="term" value="F:protein methyltransferase activity"/>
    <property type="evidence" value="ECO:0007669"/>
    <property type="project" value="TreeGrafter"/>
</dbReference>
<dbReference type="PANTHER" id="PTHR43648">
    <property type="entry name" value="ELECTRON TRANSFER FLAVOPROTEIN BETA SUBUNIT LYSINE METHYLTRANSFERASE"/>
    <property type="match status" value="1"/>
</dbReference>
<dbReference type="Proteomes" id="UP000295678">
    <property type="component" value="Unassembled WGS sequence"/>
</dbReference>
<keyword evidence="1 3" id="KW-0489">Methyltransferase</keyword>
<sequence>MKESLEALPPVRAGRFVVHGRHDRDRIPANAIGIEIEAGLAFGTGHHGTTLGCLMAIGRLLKQRRIRRPLDIGTGTGVLAIAVARALRVPVVATDIDPIAVETTRENLVKNGAAGLVRVVRANGADCALVRAGQPYDLVIANILARPLVALAPRLRPLMAPGAAVVLSGLLVGQRREVEAAYRAQDCVVLFRIVRDGWMTLGLEAR</sequence>
<dbReference type="SUPFAM" id="SSF53335">
    <property type="entry name" value="S-adenosyl-L-methionine-dependent methyltransferases"/>
    <property type="match status" value="1"/>
</dbReference>
<dbReference type="PANTHER" id="PTHR43648:SF1">
    <property type="entry name" value="ELECTRON TRANSFER FLAVOPROTEIN BETA SUBUNIT LYSINE METHYLTRANSFERASE"/>
    <property type="match status" value="1"/>
</dbReference>
<dbReference type="CDD" id="cd02440">
    <property type="entry name" value="AdoMet_MTases"/>
    <property type="match status" value="1"/>
</dbReference>
<dbReference type="GO" id="GO:0032259">
    <property type="term" value="P:methylation"/>
    <property type="evidence" value="ECO:0007669"/>
    <property type="project" value="UniProtKB-KW"/>
</dbReference>
<evidence type="ECO:0000313" key="4">
    <source>
        <dbReference type="Proteomes" id="UP000295678"/>
    </source>
</evidence>
<dbReference type="EMBL" id="SMAK01000001">
    <property type="protein sequence ID" value="TCT13519.1"/>
    <property type="molecule type" value="Genomic_DNA"/>
</dbReference>
<keyword evidence="4" id="KW-1185">Reference proteome</keyword>
<gene>
    <name evidence="3" type="ORF">EDC22_101387</name>
</gene>
<accession>A0A4V2V014</accession>
<dbReference type="NCBIfam" id="NF001784">
    <property type="entry name" value="PRK00517.2-1"/>
    <property type="match status" value="1"/>
</dbReference>
<dbReference type="AlphaFoldDB" id="A0A4V2V014"/>
<evidence type="ECO:0000313" key="3">
    <source>
        <dbReference type="EMBL" id="TCT13519.1"/>
    </source>
</evidence>
<comment type="caution">
    <text evidence="3">The sequence shown here is derived from an EMBL/GenBank/DDBJ whole genome shotgun (WGS) entry which is preliminary data.</text>
</comment>
<dbReference type="Gene3D" id="3.40.50.150">
    <property type="entry name" value="Vaccinia Virus protein VP39"/>
    <property type="match status" value="1"/>
</dbReference>
<keyword evidence="2 3" id="KW-0808">Transferase</keyword>
<reference evidence="3 4" key="1">
    <citation type="submission" date="2019-03" db="EMBL/GenBank/DDBJ databases">
        <title>Genomic Encyclopedia of Type Strains, Phase IV (KMG-IV): sequencing the most valuable type-strain genomes for metagenomic binning, comparative biology and taxonomic classification.</title>
        <authorList>
            <person name="Goeker M."/>
        </authorList>
    </citation>
    <scope>NUCLEOTIDE SEQUENCE [LARGE SCALE GENOMIC DNA]</scope>
    <source>
        <strain evidence="3 4">DSM 19345</strain>
    </source>
</reference>
<evidence type="ECO:0000256" key="1">
    <source>
        <dbReference type="ARBA" id="ARBA00022603"/>
    </source>
</evidence>
<name>A0A4V2V014_9HYPH</name>
<evidence type="ECO:0000256" key="2">
    <source>
        <dbReference type="ARBA" id="ARBA00022679"/>
    </source>
</evidence>
<protein>
    <submittedName>
        <fullName evidence="3">Ribosomal protein L11 methyltransferase</fullName>
    </submittedName>
</protein>
<dbReference type="Pfam" id="PF06325">
    <property type="entry name" value="PrmA"/>
    <property type="match status" value="1"/>
</dbReference>
<dbReference type="GO" id="GO:0005840">
    <property type="term" value="C:ribosome"/>
    <property type="evidence" value="ECO:0007669"/>
    <property type="project" value="UniProtKB-KW"/>
</dbReference>
<dbReference type="InterPro" id="IPR029063">
    <property type="entry name" value="SAM-dependent_MTases_sf"/>
</dbReference>
<keyword evidence="3" id="KW-0689">Ribosomal protein</keyword>
<keyword evidence="3" id="KW-0687">Ribonucleoprotein</keyword>